<dbReference type="Proteomes" id="UP000570361">
    <property type="component" value="Unassembled WGS sequence"/>
</dbReference>
<sequence length="61" mass="6892">MTWDIKVGKQYVDALGIEMRIVAIEDGSVYYATQLDENVRDLPVEIFQIAITAEIKSSTDK</sequence>
<gene>
    <name evidence="1" type="ORF">FHS18_005358</name>
</gene>
<evidence type="ECO:0000313" key="2">
    <source>
        <dbReference type="Proteomes" id="UP000570361"/>
    </source>
</evidence>
<dbReference type="RefSeq" id="WP_183603344.1">
    <property type="nucleotide sequence ID" value="NZ_JACHXK010000017.1"/>
</dbReference>
<dbReference type="EMBL" id="JACHXK010000017">
    <property type="protein sequence ID" value="MBB3113255.1"/>
    <property type="molecule type" value="Genomic_DNA"/>
</dbReference>
<evidence type="ECO:0000313" key="1">
    <source>
        <dbReference type="EMBL" id="MBB3113255.1"/>
    </source>
</evidence>
<comment type="caution">
    <text evidence="1">The sequence shown here is derived from an EMBL/GenBank/DDBJ whole genome shotgun (WGS) entry which is preliminary data.</text>
</comment>
<proteinExistence type="predicted"/>
<dbReference type="AlphaFoldDB" id="A0A7W5B2I4"/>
<keyword evidence="2" id="KW-1185">Reference proteome</keyword>
<accession>A0A7W5B2I4</accession>
<name>A0A7W5B2I4_9BACL</name>
<organism evidence="1 2">
    <name type="scientific">Paenibacillus phyllosphaerae</name>
    <dbReference type="NCBI Taxonomy" id="274593"/>
    <lineage>
        <taxon>Bacteria</taxon>
        <taxon>Bacillati</taxon>
        <taxon>Bacillota</taxon>
        <taxon>Bacilli</taxon>
        <taxon>Bacillales</taxon>
        <taxon>Paenibacillaceae</taxon>
        <taxon>Paenibacillus</taxon>
    </lineage>
</organism>
<reference evidence="1 2" key="1">
    <citation type="submission" date="2020-08" db="EMBL/GenBank/DDBJ databases">
        <title>Genomic Encyclopedia of Type Strains, Phase III (KMG-III): the genomes of soil and plant-associated and newly described type strains.</title>
        <authorList>
            <person name="Whitman W."/>
        </authorList>
    </citation>
    <scope>NUCLEOTIDE SEQUENCE [LARGE SCALE GENOMIC DNA]</scope>
    <source>
        <strain evidence="1 2">CECT 5862</strain>
    </source>
</reference>
<protein>
    <submittedName>
        <fullName evidence="1">Uncharacterized protein</fullName>
    </submittedName>
</protein>